<proteinExistence type="predicted"/>
<dbReference type="RefSeq" id="WP_066619542.1">
    <property type="nucleotide sequence ID" value="NZ_FQXL01000009.1"/>
</dbReference>
<evidence type="ECO:0000313" key="2">
    <source>
        <dbReference type="Proteomes" id="UP000076603"/>
    </source>
</evidence>
<dbReference type="Proteomes" id="UP000076603">
    <property type="component" value="Unassembled WGS sequence"/>
</dbReference>
<accession>A0A162UTX7</accession>
<gene>
    <name evidence="1" type="ORF">CLMAG_13330</name>
</gene>
<dbReference type="EMBL" id="LWAE01000001">
    <property type="protein sequence ID" value="KZL94280.1"/>
    <property type="molecule type" value="Genomic_DNA"/>
</dbReference>
<dbReference type="OrthoDB" id="1930940at2"/>
<organism evidence="1 2">
    <name type="scientific">Clostridium magnum DSM 2767</name>
    <dbReference type="NCBI Taxonomy" id="1121326"/>
    <lineage>
        <taxon>Bacteria</taxon>
        <taxon>Bacillati</taxon>
        <taxon>Bacillota</taxon>
        <taxon>Clostridia</taxon>
        <taxon>Eubacteriales</taxon>
        <taxon>Clostridiaceae</taxon>
        <taxon>Clostridium</taxon>
    </lineage>
</organism>
<dbReference type="AlphaFoldDB" id="A0A162UTX7"/>
<reference evidence="1 2" key="1">
    <citation type="submission" date="2016-04" db="EMBL/GenBank/DDBJ databases">
        <title>Genome sequence of Clostridium magnum DSM 2767.</title>
        <authorList>
            <person name="Poehlein A."/>
            <person name="Uhlig R."/>
            <person name="Fischer R."/>
            <person name="Bahl H."/>
            <person name="Daniel R."/>
        </authorList>
    </citation>
    <scope>NUCLEOTIDE SEQUENCE [LARGE SCALE GENOMIC DNA]</scope>
    <source>
        <strain evidence="1 2">DSM 2767</strain>
    </source>
</reference>
<name>A0A162UTX7_9CLOT</name>
<sequence>MKPFQVLINETLEAEDLEELEAAADLFQFGIEKGYYNKRQVDEFNNAYWKVKNICLAYEVAEQIKGNKLDIISIVSNAPAEVKNNKSELINYVNGRLRALRGKIKGIK</sequence>
<evidence type="ECO:0000313" key="1">
    <source>
        <dbReference type="EMBL" id="KZL94280.1"/>
    </source>
</evidence>
<keyword evidence="2" id="KW-1185">Reference proteome</keyword>
<dbReference type="PATRIC" id="fig|1121326.3.peg.1301"/>
<protein>
    <submittedName>
        <fullName evidence="1">Uncharacterized protein</fullName>
    </submittedName>
</protein>
<comment type="caution">
    <text evidence="1">The sequence shown here is derived from an EMBL/GenBank/DDBJ whole genome shotgun (WGS) entry which is preliminary data.</text>
</comment>